<evidence type="ECO:0000313" key="2">
    <source>
        <dbReference type="EMBL" id="RRT43667.1"/>
    </source>
</evidence>
<organism evidence="2 3">
    <name type="scientific">Ensete ventricosum</name>
    <name type="common">Abyssinian banana</name>
    <name type="synonym">Musa ensete</name>
    <dbReference type="NCBI Taxonomy" id="4639"/>
    <lineage>
        <taxon>Eukaryota</taxon>
        <taxon>Viridiplantae</taxon>
        <taxon>Streptophyta</taxon>
        <taxon>Embryophyta</taxon>
        <taxon>Tracheophyta</taxon>
        <taxon>Spermatophyta</taxon>
        <taxon>Magnoliopsida</taxon>
        <taxon>Liliopsida</taxon>
        <taxon>Zingiberales</taxon>
        <taxon>Musaceae</taxon>
        <taxon>Ensete</taxon>
    </lineage>
</organism>
<evidence type="ECO:0000313" key="3">
    <source>
        <dbReference type="Proteomes" id="UP000287651"/>
    </source>
</evidence>
<gene>
    <name evidence="2" type="ORF">B296_00031101</name>
</gene>
<dbReference type="EMBL" id="AMZH03016982">
    <property type="protein sequence ID" value="RRT43667.1"/>
    <property type="molecule type" value="Genomic_DNA"/>
</dbReference>
<dbReference type="AlphaFoldDB" id="A0A426XVV5"/>
<name>A0A426XVV5_ENSVE</name>
<sequence length="248" mass="28190">MFMFSRNEKPKIFIGLNSPRSSCRDRPVIPALEAAARRSETSASIARKRVALEAADQGSVGYLKKLRAFHLELHEHLAPGEIRGGVGAEEEEGRVAEGKAGLDEPPPQVPSRTSDQNSILCLRRHHALPLRWEEEKEKEKDPPVQRPPTKKRRREERRRQSETRRPERSAAATRGWRRVAARRSWKRERNLMAMGKARAAIVTAGTAKCQRKEARQDLKSTHLGRKIKYGRQGEPTLLAHVFFLSGIF</sequence>
<reference evidence="2 3" key="1">
    <citation type="journal article" date="2014" name="Agronomy (Basel)">
        <title>A Draft Genome Sequence for Ensete ventricosum, the Drought-Tolerant Tree Against Hunger.</title>
        <authorList>
            <person name="Harrison J."/>
            <person name="Moore K.A."/>
            <person name="Paszkiewicz K."/>
            <person name="Jones T."/>
            <person name="Grant M."/>
            <person name="Ambacheew D."/>
            <person name="Muzemil S."/>
            <person name="Studholme D.J."/>
        </authorList>
    </citation>
    <scope>NUCLEOTIDE SEQUENCE [LARGE SCALE GENOMIC DNA]</scope>
</reference>
<dbReference type="Proteomes" id="UP000287651">
    <property type="component" value="Unassembled WGS sequence"/>
</dbReference>
<feature type="compositionally biased region" description="Basic and acidic residues" evidence="1">
    <location>
        <begin position="133"/>
        <end position="143"/>
    </location>
</feature>
<comment type="caution">
    <text evidence="2">The sequence shown here is derived from an EMBL/GenBank/DDBJ whole genome shotgun (WGS) entry which is preliminary data.</text>
</comment>
<protein>
    <submittedName>
        <fullName evidence="2">Uncharacterized protein</fullName>
    </submittedName>
</protein>
<feature type="region of interest" description="Disordered" evidence="1">
    <location>
        <begin position="133"/>
        <end position="179"/>
    </location>
</feature>
<feature type="compositionally biased region" description="Polar residues" evidence="1">
    <location>
        <begin position="110"/>
        <end position="119"/>
    </location>
</feature>
<feature type="compositionally biased region" description="Basic and acidic residues" evidence="1">
    <location>
        <begin position="157"/>
        <end position="168"/>
    </location>
</feature>
<feature type="region of interest" description="Disordered" evidence="1">
    <location>
        <begin position="82"/>
        <end position="120"/>
    </location>
</feature>
<feature type="compositionally biased region" description="Basic and acidic residues" evidence="1">
    <location>
        <begin position="93"/>
        <end position="102"/>
    </location>
</feature>
<accession>A0A426XVV5</accession>
<proteinExistence type="predicted"/>
<evidence type="ECO:0000256" key="1">
    <source>
        <dbReference type="SAM" id="MobiDB-lite"/>
    </source>
</evidence>